<dbReference type="GeneTree" id="ENSGT00390000011219"/>
<evidence type="ECO:0000313" key="14">
    <source>
        <dbReference type="Proteomes" id="UP000007635"/>
    </source>
</evidence>
<dbReference type="GO" id="GO:0010181">
    <property type="term" value="F:FMN binding"/>
    <property type="evidence" value="ECO:0007669"/>
    <property type="project" value="InterPro"/>
</dbReference>
<evidence type="ECO:0000256" key="7">
    <source>
        <dbReference type="ARBA" id="ARBA00012801"/>
    </source>
</evidence>
<dbReference type="PANTHER" id="PTHR10851">
    <property type="entry name" value="PYRIDOXINE-5-PHOSPHATE OXIDASE"/>
    <property type="match status" value="1"/>
</dbReference>
<proteinExistence type="inferred from homology"/>
<keyword evidence="8" id="KW-0285">Flavoprotein</keyword>
<evidence type="ECO:0000256" key="6">
    <source>
        <dbReference type="ARBA" id="ARBA00011738"/>
    </source>
</evidence>
<comment type="subunit">
    <text evidence="6">Homodimer.</text>
</comment>
<comment type="pathway">
    <text evidence="4">Cofactor metabolism; pyridoxal 5'-phosphate salvage; pyridoxal 5'-phosphate from pyridoxine 5'-phosphate: step 1/1.</text>
</comment>
<dbReference type="GO" id="GO:0004733">
    <property type="term" value="F:pyridoxamine phosphate oxidase activity"/>
    <property type="evidence" value="ECO:0007669"/>
    <property type="project" value="UniProtKB-EC"/>
</dbReference>
<protein>
    <recommendedName>
        <fullName evidence="7">pyridoxal 5'-phosphate synthase</fullName>
        <ecNumber evidence="7">1.4.3.5</ecNumber>
    </recommendedName>
</protein>
<evidence type="ECO:0000256" key="1">
    <source>
        <dbReference type="ARBA" id="ARBA00001917"/>
    </source>
</evidence>
<dbReference type="PANTHER" id="PTHR10851:SF0">
    <property type="entry name" value="PYRIDOXINE-5'-PHOSPHATE OXIDASE"/>
    <property type="match status" value="1"/>
</dbReference>
<dbReference type="EC" id="1.4.3.5" evidence="7"/>
<dbReference type="Ensembl" id="ENSGACT00000074499.1">
    <property type="protein sequence ID" value="ENSGACP00000057069.1"/>
    <property type="gene ID" value="ENSGACG00000003855.2"/>
</dbReference>
<keyword evidence="11" id="KW-0664">Pyridoxine biosynthesis</keyword>
<comment type="pathway">
    <text evidence="3">Cofactor metabolism; pyridoxal 5'-phosphate salvage; pyridoxal 5'-phosphate from pyridoxamine 5'-phosphate: step 1/1.</text>
</comment>
<organism evidence="13 14">
    <name type="scientific">Gasterosteus aculeatus aculeatus</name>
    <name type="common">three-spined stickleback</name>
    <dbReference type="NCBI Taxonomy" id="481459"/>
    <lineage>
        <taxon>Eukaryota</taxon>
        <taxon>Metazoa</taxon>
        <taxon>Chordata</taxon>
        <taxon>Craniata</taxon>
        <taxon>Vertebrata</taxon>
        <taxon>Euteleostomi</taxon>
        <taxon>Actinopterygii</taxon>
        <taxon>Neopterygii</taxon>
        <taxon>Teleostei</taxon>
        <taxon>Neoteleostei</taxon>
        <taxon>Acanthomorphata</taxon>
        <taxon>Eupercaria</taxon>
        <taxon>Perciformes</taxon>
        <taxon>Cottioidei</taxon>
        <taxon>Gasterosteales</taxon>
        <taxon>Gasterosteidae</taxon>
        <taxon>Gasterosteus</taxon>
    </lineage>
</organism>
<dbReference type="NCBIfam" id="NF004231">
    <property type="entry name" value="PRK05679.1"/>
    <property type="match status" value="1"/>
</dbReference>
<dbReference type="InterPro" id="IPR011576">
    <property type="entry name" value="Pyridox_Oxase_N"/>
</dbReference>
<evidence type="ECO:0000256" key="5">
    <source>
        <dbReference type="ARBA" id="ARBA00007301"/>
    </source>
</evidence>
<keyword evidence="14" id="KW-1185">Reference proteome</keyword>
<reference evidence="13" key="3">
    <citation type="submission" date="2025-09" db="UniProtKB">
        <authorList>
            <consortium name="Ensembl"/>
        </authorList>
    </citation>
    <scope>IDENTIFICATION</scope>
</reference>
<reference evidence="13" key="2">
    <citation type="submission" date="2025-08" db="UniProtKB">
        <authorList>
            <consortium name="Ensembl"/>
        </authorList>
    </citation>
    <scope>IDENTIFICATION</scope>
</reference>
<evidence type="ECO:0000256" key="3">
    <source>
        <dbReference type="ARBA" id="ARBA00004738"/>
    </source>
</evidence>
<dbReference type="InterPro" id="IPR000659">
    <property type="entry name" value="Pyridox_Oxase"/>
</dbReference>
<evidence type="ECO:0000256" key="11">
    <source>
        <dbReference type="ARBA" id="ARBA00023096"/>
    </source>
</evidence>
<comment type="cofactor">
    <cofactor evidence="1">
        <name>FMN</name>
        <dbReference type="ChEBI" id="CHEBI:58210"/>
    </cofactor>
</comment>
<dbReference type="FunFam" id="2.30.110.10:FF:000005">
    <property type="entry name" value="NAD(P)H-hydrate epimerase"/>
    <property type="match status" value="1"/>
</dbReference>
<accession>A0AAQ4R0G1</accession>
<comment type="similarity">
    <text evidence="5">Belongs to the pyridoxamine 5'-phosphate oxidase family.</text>
</comment>
<keyword evidence="9" id="KW-0288">FMN</keyword>
<dbReference type="GO" id="GO:0008615">
    <property type="term" value="P:pyridoxine biosynthetic process"/>
    <property type="evidence" value="ECO:0007669"/>
    <property type="project" value="UniProtKB-KW"/>
</dbReference>
<comment type="function">
    <text evidence="2">Catalyzes the oxidation of either pyridoxine 5'-phosphate (PNP) or pyridoxamine 5'-phosphate (PMP) into pyridoxal 5'-phosphate (PLP).</text>
</comment>
<evidence type="ECO:0000259" key="12">
    <source>
        <dbReference type="Pfam" id="PF01243"/>
    </source>
</evidence>
<evidence type="ECO:0000256" key="10">
    <source>
        <dbReference type="ARBA" id="ARBA00023002"/>
    </source>
</evidence>
<dbReference type="AlphaFoldDB" id="A0AAQ4R0G1"/>
<evidence type="ECO:0000256" key="4">
    <source>
        <dbReference type="ARBA" id="ARBA00005037"/>
    </source>
</evidence>
<dbReference type="SUPFAM" id="SSF50475">
    <property type="entry name" value="FMN-binding split barrel"/>
    <property type="match status" value="1"/>
</dbReference>
<evidence type="ECO:0000256" key="8">
    <source>
        <dbReference type="ARBA" id="ARBA00022630"/>
    </source>
</evidence>
<dbReference type="NCBIfam" id="TIGR00558">
    <property type="entry name" value="pdxH"/>
    <property type="match status" value="1"/>
</dbReference>
<evidence type="ECO:0000313" key="13">
    <source>
        <dbReference type="Ensembl" id="ENSGACP00000057069.1"/>
    </source>
</evidence>
<dbReference type="InterPro" id="IPR012349">
    <property type="entry name" value="Split_barrel_FMN-bd"/>
</dbReference>
<sequence>MRGDVSDSLTSMRRTLGLLGLIRVFGRNPSSRASFALNFCRKSSSERPTMDLSDMRKKYKGDEECFEESQLVSLDPIKQFADWFDQATKCPEIGEANAMCIATATKDGRPSARMVLLKGYSHEGFRFFTNYESRKGSELESNPYACLVFYWEPLNRQVRIEGTVERIPFQSSCDYFHSRPKSSQIGAVVSRQSTPVPDRDYLRQKNAELEEKYKDTDVPMPDYWYALLRSLYIESSYSLKIERRWSIFSCSIEGVILKTILSFSLSYHEDRLCPIYLLHHRLLNISSFLLTKLNPKCKNSLTLCGSYLLNVCHAVLKVETKDSYH</sequence>
<keyword evidence="10" id="KW-0560">Oxidoreductase</keyword>
<dbReference type="Proteomes" id="UP000007635">
    <property type="component" value="Chromosome V"/>
</dbReference>
<name>A0AAQ4R0G1_GASAC</name>
<dbReference type="Gene3D" id="2.30.110.10">
    <property type="entry name" value="Electron Transport, Fmn-binding Protein, Chain A"/>
    <property type="match status" value="1"/>
</dbReference>
<evidence type="ECO:0000256" key="2">
    <source>
        <dbReference type="ARBA" id="ARBA00003691"/>
    </source>
</evidence>
<feature type="domain" description="Pyridoxamine 5'-phosphate oxidase N-terminal" evidence="12">
    <location>
        <begin position="93"/>
        <end position="210"/>
    </location>
</feature>
<evidence type="ECO:0000256" key="9">
    <source>
        <dbReference type="ARBA" id="ARBA00022643"/>
    </source>
</evidence>
<dbReference type="Pfam" id="PF01243">
    <property type="entry name" value="PNPOx_N"/>
    <property type="match status" value="1"/>
</dbReference>
<reference evidence="13 14" key="1">
    <citation type="journal article" date="2021" name="G3 (Bethesda)">
        <title>Improved contiguity of the threespine stickleback genome using long-read sequencing.</title>
        <authorList>
            <person name="Nath S."/>
            <person name="Shaw D.E."/>
            <person name="White M.A."/>
        </authorList>
    </citation>
    <scope>NUCLEOTIDE SEQUENCE [LARGE SCALE GENOMIC DNA]</scope>
    <source>
        <strain evidence="13 14">Lake Benthic</strain>
    </source>
</reference>